<dbReference type="Gene3D" id="3.60.10.10">
    <property type="entry name" value="Endonuclease/exonuclease/phosphatase"/>
    <property type="match status" value="1"/>
</dbReference>
<gene>
    <name evidence="1" type="ORF">G5C60_27205</name>
</gene>
<dbReference type="EMBL" id="JAAKZY010000095">
    <property type="protein sequence ID" value="NGO11191.1"/>
    <property type="molecule type" value="Genomic_DNA"/>
</dbReference>
<accession>A0A6G4VB42</accession>
<evidence type="ECO:0000313" key="2">
    <source>
        <dbReference type="Proteomes" id="UP000472335"/>
    </source>
</evidence>
<proteinExistence type="predicted"/>
<protein>
    <submittedName>
        <fullName evidence="1">Endonuclease/exonuclease/phosphatase family protein</fullName>
    </submittedName>
</protein>
<keyword evidence="2" id="KW-1185">Reference proteome</keyword>
<name>A0A6G4VB42_9ACTN</name>
<keyword evidence="1" id="KW-0255">Endonuclease</keyword>
<keyword evidence="1" id="KW-0378">Hydrolase</keyword>
<keyword evidence="1" id="KW-0540">Nuclease</keyword>
<dbReference type="AlphaFoldDB" id="A0A6G4VB42"/>
<reference evidence="1 2" key="1">
    <citation type="submission" date="2020-02" db="EMBL/GenBank/DDBJ databases">
        <title>Whole-genome analyses of novel actinobacteria.</title>
        <authorList>
            <person name="Sahin N."/>
            <person name="Gencbay T."/>
        </authorList>
    </citation>
    <scope>NUCLEOTIDE SEQUENCE [LARGE SCALE GENOMIC DNA]</scope>
    <source>
        <strain evidence="1 2">HC44</strain>
    </source>
</reference>
<dbReference type="Proteomes" id="UP000472335">
    <property type="component" value="Unassembled WGS sequence"/>
</dbReference>
<feature type="non-terminal residue" evidence="1">
    <location>
        <position position="1"/>
    </location>
</feature>
<evidence type="ECO:0000313" key="1">
    <source>
        <dbReference type="EMBL" id="NGO11191.1"/>
    </source>
</evidence>
<sequence length="180" mass="19584">RQAGEPDVPWGTLAALVTLPDLGDMLFIATTTSWRPEAEAARERQVMALADLDARHRTELPTVIAGDFTAAPEAACIRYLSGLQALSGRSVHYHDAWATAGEGPGHTWTSENPNARSQIEQILGPVEHHRRIDYVFVGSRLAHPKAPCRVDAASLAFDRPVDGVWASDHFGVVVDLRITS</sequence>
<dbReference type="GO" id="GO:0004527">
    <property type="term" value="F:exonuclease activity"/>
    <property type="evidence" value="ECO:0007669"/>
    <property type="project" value="UniProtKB-KW"/>
</dbReference>
<dbReference type="SUPFAM" id="SSF56219">
    <property type="entry name" value="DNase I-like"/>
    <property type="match status" value="1"/>
</dbReference>
<comment type="caution">
    <text evidence="1">The sequence shown here is derived from an EMBL/GenBank/DDBJ whole genome shotgun (WGS) entry which is preliminary data.</text>
</comment>
<organism evidence="1 2">
    <name type="scientific">Streptomyces scabichelini</name>
    <dbReference type="NCBI Taxonomy" id="2711217"/>
    <lineage>
        <taxon>Bacteria</taxon>
        <taxon>Bacillati</taxon>
        <taxon>Actinomycetota</taxon>
        <taxon>Actinomycetes</taxon>
        <taxon>Kitasatosporales</taxon>
        <taxon>Streptomycetaceae</taxon>
        <taxon>Streptomyces</taxon>
    </lineage>
</organism>
<keyword evidence="1" id="KW-0269">Exonuclease</keyword>
<dbReference type="GO" id="GO:0004519">
    <property type="term" value="F:endonuclease activity"/>
    <property type="evidence" value="ECO:0007669"/>
    <property type="project" value="UniProtKB-KW"/>
</dbReference>
<dbReference type="InterPro" id="IPR036691">
    <property type="entry name" value="Endo/exonu/phosph_ase_sf"/>
</dbReference>